<dbReference type="PROSITE" id="PS50065">
    <property type="entry name" value="HMG_COA_REDUCTASE_4"/>
    <property type="match status" value="1"/>
</dbReference>
<dbReference type="GeneID" id="69803556"/>
<dbReference type="PANTHER" id="PTHR10572:SF24">
    <property type="entry name" value="3-HYDROXY-3-METHYLGLUTARYL-COENZYME A REDUCTASE"/>
    <property type="match status" value="1"/>
</dbReference>
<dbReference type="AlphaFoldDB" id="A0A0R1Z2L9"/>
<keyword evidence="3" id="KW-0520">NAD</keyword>
<evidence type="ECO:0000256" key="2">
    <source>
        <dbReference type="ARBA" id="ARBA00023002"/>
    </source>
</evidence>
<comment type="caution">
    <text evidence="4">The sequence shown here is derived from an EMBL/GenBank/DDBJ whole genome shotgun (WGS) entry which is preliminary data.</text>
</comment>
<sequence length="416" mass="44664">MDSKWNHFYKKPFQKRLDLIAEEAGLTPDQLDLIKQQFSQPSGQVIENYVTDFGLPQGVAVGVVVNGHSHLVPMVTEEPSVIAAASNGSRLLAAGGGIQAEVASQLTGGQIIIKNGAFSQLRAFVADHQAEMIEIANDSHPSILSYGGGAKRLSVRQLDSTFTSIDLMVDTGEAMGANMINTMLEALSNWLRNQMNAEITMAILTNYADEAVVHVSGKVPLAQLATQSMSGQVVGQRIVDASQVAQLDFRRAATHNKGIMNGVDAATIAFGNDWRAVESAVHSYAARTGAYKGLSTWQMSDKDLIGQMDLPVPIGFVGGANKVLPLVAINKQIAAIHNTQEEMALIAAVGLAQNLAALKALVTEGIQKGHMNLQLKSLALSNGAQDFELPQVINQLRQLKNPDSRAVKQILKTIRR</sequence>
<dbReference type="Pfam" id="PF00368">
    <property type="entry name" value="HMG-CoA_red"/>
    <property type="match status" value="1"/>
</dbReference>
<evidence type="ECO:0000256" key="3">
    <source>
        <dbReference type="RuleBase" id="RU361219"/>
    </source>
</evidence>
<dbReference type="PANTHER" id="PTHR10572">
    <property type="entry name" value="3-HYDROXY-3-METHYLGLUTARYL-COENZYME A REDUCTASE"/>
    <property type="match status" value="1"/>
</dbReference>
<dbReference type="SUPFAM" id="SSF56542">
    <property type="entry name" value="Substrate-binding domain of HMG-CoA reductase"/>
    <property type="match status" value="1"/>
</dbReference>
<dbReference type="Gene3D" id="1.10.8.660">
    <property type="match status" value="1"/>
</dbReference>
<dbReference type="SUPFAM" id="SSF55035">
    <property type="entry name" value="NAD-binding domain of HMG-CoA reductase"/>
    <property type="match status" value="1"/>
</dbReference>
<dbReference type="GO" id="GO:0004420">
    <property type="term" value="F:hydroxymethylglutaryl-CoA reductase (NADPH) activity"/>
    <property type="evidence" value="ECO:0007669"/>
    <property type="project" value="InterPro"/>
</dbReference>
<proteinExistence type="inferred from homology"/>
<accession>A0A0R1Z2L9</accession>
<comment type="pathway">
    <text evidence="3">Metabolic intermediate metabolism; (R)-mevalonate degradation; (S)-3-hydroxy-3-methylglutaryl-CoA from (R)-mevalonate: step 1/1.</text>
</comment>
<dbReference type="InterPro" id="IPR023074">
    <property type="entry name" value="HMG_CoA_Rdtase_cat_sf"/>
</dbReference>
<dbReference type="CDD" id="cd00644">
    <property type="entry name" value="HMG-CoA_reductase_classII"/>
    <property type="match status" value="1"/>
</dbReference>
<evidence type="ECO:0000313" key="4">
    <source>
        <dbReference type="EMBL" id="KRM46155.1"/>
    </source>
</evidence>
<gene>
    <name evidence="4" type="ORF">FC51_GL002359</name>
</gene>
<dbReference type="PROSITE" id="PS01192">
    <property type="entry name" value="HMG_COA_REDUCTASE_3"/>
    <property type="match status" value="1"/>
</dbReference>
<protein>
    <recommendedName>
        <fullName evidence="3">3-hydroxy-3-methylglutaryl coenzyme A reductase</fullName>
        <shortName evidence="3">HMG-CoA reductase</shortName>
        <ecNumber evidence="3">1.1.1.88</ecNumber>
    </recommendedName>
</protein>
<comment type="catalytic activity">
    <reaction evidence="3">
        <text>(R)-mevalonate + 2 NAD(+) + CoA = (3S)-3-hydroxy-3-methylglutaryl-CoA + 2 NADH + 2 H(+)</text>
        <dbReference type="Rhea" id="RHEA:14833"/>
        <dbReference type="ChEBI" id="CHEBI:15378"/>
        <dbReference type="ChEBI" id="CHEBI:36464"/>
        <dbReference type="ChEBI" id="CHEBI:43074"/>
        <dbReference type="ChEBI" id="CHEBI:57287"/>
        <dbReference type="ChEBI" id="CHEBI:57540"/>
        <dbReference type="ChEBI" id="CHEBI:57945"/>
        <dbReference type="EC" id="1.1.1.88"/>
    </reaction>
</comment>
<dbReference type="EC" id="1.1.1.88" evidence="3"/>
<dbReference type="EMBL" id="AZGK01000009">
    <property type="protein sequence ID" value="KRM46155.1"/>
    <property type="molecule type" value="Genomic_DNA"/>
</dbReference>
<keyword evidence="2 3" id="KW-0560">Oxidoreductase</keyword>
<dbReference type="UniPathway" id="UPA00257">
    <property type="reaction ID" value="UER00367"/>
</dbReference>
<dbReference type="InterPro" id="IPR009029">
    <property type="entry name" value="HMG_CoA_Rdtase_sub-bd_dom_sf"/>
</dbReference>
<evidence type="ECO:0000256" key="1">
    <source>
        <dbReference type="ARBA" id="ARBA00007661"/>
    </source>
</evidence>
<dbReference type="GO" id="GO:0140643">
    <property type="term" value="F:hydroxymethylglutaryl-CoA reductase (NADH) activity"/>
    <property type="evidence" value="ECO:0007669"/>
    <property type="project" value="UniProtKB-EC"/>
</dbReference>
<dbReference type="InterPro" id="IPR009023">
    <property type="entry name" value="HMG_CoA_Rdtase_NAD(P)-bd_sf"/>
</dbReference>
<organism evidence="4 5">
    <name type="scientific">Lentilactobacillus parabuchneri DSM 5707 = NBRC 107865</name>
    <dbReference type="NCBI Taxonomy" id="1423784"/>
    <lineage>
        <taxon>Bacteria</taxon>
        <taxon>Bacillati</taxon>
        <taxon>Bacillota</taxon>
        <taxon>Bacilli</taxon>
        <taxon>Lactobacillales</taxon>
        <taxon>Lactobacillaceae</taxon>
        <taxon>Lentilactobacillus</taxon>
    </lineage>
</organism>
<dbReference type="RefSeq" id="WP_057908957.1">
    <property type="nucleotide sequence ID" value="NZ_AZGK01000009.1"/>
</dbReference>
<dbReference type="Proteomes" id="UP000051957">
    <property type="component" value="Unassembled WGS sequence"/>
</dbReference>
<dbReference type="InterPro" id="IPR023076">
    <property type="entry name" value="HMG_CoA_Rdtase_CS"/>
</dbReference>
<evidence type="ECO:0000313" key="5">
    <source>
        <dbReference type="Proteomes" id="UP000051957"/>
    </source>
</evidence>
<dbReference type="InterPro" id="IPR004553">
    <property type="entry name" value="HMG_CoA_Rdtase_bac-typ"/>
</dbReference>
<comment type="similarity">
    <text evidence="1 3">Belongs to the HMG-CoA reductase family.</text>
</comment>
<dbReference type="Gene3D" id="3.90.770.10">
    <property type="entry name" value="3-hydroxy-3-methylglutaryl-coenzyme A Reductase, Chain A, domain 2"/>
    <property type="match status" value="2"/>
</dbReference>
<name>A0A0R1Z2L9_9LACO</name>
<dbReference type="InterPro" id="IPR002202">
    <property type="entry name" value="HMG_CoA_Rdtase"/>
</dbReference>
<reference evidence="4 5" key="1">
    <citation type="journal article" date="2015" name="Genome Announc.">
        <title>Expanding the biotechnology potential of lactobacilli through comparative genomics of 213 strains and associated genera.</title>
        <authorList>
            <person name="Sun Z."/>
            <person name="Harris H.M."/>
            <person name="McCann A."/>
            <person name="Guo C."/>
            <person name="Argimon S."/>
            <person name="Zhang W."/>
            <person name="Yang X."/>
            <person name="Jeffery I.B."/>
            <person name="Cooney J.C."/>
            <person name="Kagawa T.F."/>
            <person name="Liu W."/>
            <person name="Song Y."/>
            <person name="Salvetti E."/>
            <person name="Wrobel A."/>
            <person name="Rasinkangas P."/>
            <person name="Parkhill J."/>
            <person name="Rea M.C."/>
            <person name="O'Sullivan O."/>
            <person name="Ritari J."/>
            <person name="Douillard F.P."/>
            <person name="Paul Ross R."/>
            <person name="Yang R."/>
            <person name="Briner A.E."/>
            <person name="Felis G.E."/>
            <person name="de Vos W.M."/>
            <person name="Barrangou R."/>
            <person name="Klaenhammer T.R."/>
            <person name="Caufield P.W."/>
            <person name="Cui Y."/>
            <person name="Zhang H."/>
            <person name="O'Toole P.W."/>
        </authorList>
    </citation>
    <scope>NUCLEOTIDE SEQUENCE [LARGE SCALE GENOMIC DNA]</scope>
    <source>
        <strain evidence="4 5">DSM 5707</strain>
    </source>
</reference>
<dbReference type="NCBIfam" id="TIGR00532">
    <property type="entry name" value="HMG_CoA_R_NAD"/>
    <property type="match status" value="1"/>
</dbReference>
<dbReference type="PATRIC" id="fig|1423784.4.peg.2404"/>
<dbReference type="PRINTS" id="PR00071">
    <property type="entry name" value="HMGCOARDTASE"/>
</dbReference>
<dbReference type="GO" id="GO:0015936">
    <property type="term" value="P:coenzyme A metabolic process"/>
    <property type="evidence" value="ECO:0007669"/>
    <property type="project" value="InterPro"/>
</dbReference>